<feature type="transmembrane region" description="Helical" evidence="1">
    <location>
        <begin position="20"/>
        <end position="39"/>
    </location>
</feature>
<dbReference type="PANTHER" id="PTHR38442:SF1">
    <property type="entry name" value="INNER MEMBRANE PROTEIN"/>
    <property type="match status" value="1"/>
</dbReference>
<keyword evidence="1" id="KW-1133">Transmembrane helix</keyword>
<dbReference type="PANTHER" id="PTHR38442">
    <property type="entry name" value="INNER MEMBRANE PROTEIN-RELATED"/>
    <property type="match status" value="1"/>
</dbReference>
<dbReference type="GO" id="GO:0005886">
    <property type="term" value="C:plasma membrane"/>
    <property type="evidence" value="ECO:0007669"/>
    <property type="project" value="TreeGrafter"/>
</dbReference>
<evidence type="ECO:0000256" key="1">
    <source>
        <dbReference type="SAM" id="Phobius"/>
    </source>
</evidence>
<dbReference type="InterPro" id="IPR007383">
    <property type="entry name" value="DUF445"/>
</dbReference>
<accession>A0A0C1YPC3</accession>
<sequence>MRPSDREAEQLVQLTKTRRLATGLLVLMAVLFVVARLLQPAHPSLSFVAAFAEAAMVGALADWFAVTALFRAPLGLPIPHTAIIPKNKERIGESLAYFLKHNFITQEVIREELRPIDFSGTAANWLARPENSRFVAKQIIGSIPAILRMIEDEDVAQFMQRRMRAAMGSVQFAPLAAEILAVLVAGQHHQVVFDHLVDLMAQLVDNNSSYIRWKINENSPRWLPKAVDDRFFVRLLDAMQSTLGEMREDDSEWRNRFQIAIEELIEKLRTSPEYEEKIEAVIMNVLEHPVFRNYINHIWHEIKLRLLTEVESDDSVIMAKLTQGLHTFSVALLNDKTVQKKLNQWIRIVATDTLVERREVIADLVTRVIRKWDAETVSRKFELHVGKDLQYIRINGTLVGGLVGLVLHTVSLVL</sequence>
<dbReference type="STRING" id="709839.TSA66_18930"/>
<keyword evidence="3" id="KW-1185">Reference proteome</keyword>
<evidence type="ECO:0008006" key="4">
    <source>
        <dbReference type="Google" id="ProtNLM"/>
    </source>
</evidence>
<dbReference type="EMBL" id="JWJG01000028">
    <property type="protein sequence ID" value="KIF82417.1"/>
    <property type="molecule type" value="Genomic_DNA"/>
</dbReference>
<name>A0A0C1YPC3_9BURK</name>
<gene>
    <name evidence="2" type="ORF">TSA66_18930</name>
</gene>
<feature type="transmembrane region" description="Helical" evidence="1">
    <location>
        <begin position="45"/>
        <end position="70"/>
    </location>
</feature>
<reference evidence="2 3" key="1">
    <citation type="submission" date="2014-12" db="EMBL/GenBank/DDBJ databases">
        <title>Denitrispirillum autotrophicum gen. nov., sp. nov., Denitrifying, Facultatively Autotrophic Bacteria Isolated from Rice Paddy Soil.</title>
        <authorList>
            <person name="Ishii S."/>
            <person name="Ashida N."/>
            <person name="Ohno H."/>
            <person name="Otsuka S."/>
            <person name="Yokota A."/>
            <person name="Senoo K."/>
        </authorList>
    </citation>
    <scope>NUCLEOTIDE SEQUENCE [LARGE SCALE GENOMIC DNA]</scope>
    <source>
        <strain evidence="2 3">TSA66</strain>
    </source>
</reference>
<comment type="caution">
    <text evidence="2">The sequence shown here is derived from an EMBL/GenBank/DDBJ whole genome shotgun (WGS) entry which is preliminary data.</text>
</comment>
<evidence type="ECO:0000313" key="3">
    <source>
        <dbReference type="Proteomes" id="UP000031572"/>
    </source>
</evidence>
<keyword evidence="1" id="KW-0472">Membrane</keyword>
<dbReference type="AlphaFoldDB" id="A0A0C1YPC3"/>
<dbReference type="Pfam" id="PF04286">
    <property type="entry name" value="DUF445"/>
    <property type="match status" value="1"/>
</dbReference>
<dbReference type="Proteomes" id="UP000031572">
    <property type="component" value="Unassembled WGS sequence"/>
</dbReference>
<dbReference type="OrthoDB" id="9769590at2"/>
<proteinExistence type="predicted"/>
<protein>
    <recommendedName>
        <fullName evidence="4">DUF445 domain-containing protein</fullName>
    </recommendedName>
</protein>
<keyword evidence="1" id="KW-0812">Transmembrane</keyword>
<organism evidence="2 3">
    <name type="scientific">Noviherbaspirillum autotrophicum</name>
    <dbReference type="NCBI Taxonomy" id="709839"/>
    <lineage>
        <taxon>Bacteria</taxon>
        <taxon>Pseudomonadati</taxon>
        <taxon>Pseudomonadota</taxon>
        <taxon>Betaproteobacteria</taxon>
        <taxon>Burkholderiales</taxon>
        <taxon>Oxalobacteraceae</taxon>
        <taxon>Noviherbaspirillum</taxon>
    </lineage>
</organism>
<evidence type="ECO:0000313" key="2">
    <source>
        <dbReference type="EMBL" id="KIF82417.1"/>
    </source>
</evidence>
<dbReference type="RefSeq" id="WP_040041090.1">
    <property type="nucleotide sequence ID" value="NZ_JWJG01000028.1"/>
</dbReference>